<dbReference type="InterPro" id="IPR011990">
    <property type="entry name" value="TPR-like_helical_dom_sf"/>
</dbReference>
<dbReference type="Pfam" id="PF13181">
    <property type="entry name" value="TPR_8"/>
    <property type="match status" value="1"/>
</dbReference>
<organism evidence="1 2">
    <name type="scientific">Clydaea vesicula</name>
    <dbReference type="NCBI Taxonomy" id="447962"/>
    <lineage>
        <taxon>Eukaryota</taxon>
        <taxon>Fungi</taxon>
        <taxon>Fungi incertae sedis</taxon>
        <taxon>Chytridiomycota</taxon>
        <taxon>Chytridiomycota incertae sedis</taxon>
        <taxon>Chytridiomycetes</taxon>
        <taxon>Lobulomycetales</taxon>
        <taxon>Lobulomycetaceae</taxon>
        <taxon>Clydaea</taxon>
    </lineage>
</organism>
<comment type="caution">
    <text evidence="1">The sequence shown here is derived from an EMBL/GenBank/DDBJ whole genome shotgun (WGS) entry which is preliminary data.</text>
</comment>
<reference evidence="1" key="1">
    <citation type="submission" date="2020-05" db="EMBL/GenBank/DDBJ databases">
        <title>Phylogenomic resolution of chytrid fungi.</title>
        <authorList>
            <person name="Stajich J.E."/>
            <person name="Amses K."/>
            <person name="Simmons R."/>
            <person name="Seto K."/>
            <person name="Myers J."/>
            <person name="Bonds A."/>
            <person name="Quandt C.A."/>
            <person name="Barry K."/>
            <person name="Liu P."/>
            <person name="Grigoriev I."/>
            <person name="Longcore J.E."/>
            <person name="James T.Y."/>
        </authorList>
    </citation>
    <scope>NUCLEOTIDE SEQUENCE</scope>
    <source>
        <strain evidence="1">JEL0476</strain>
    </source>
</reference>
<keyword evidence="2" id="KW-1185">Reference proteome</keyword>
<name>A0AAD5XWU4_9FUNG</name>
<dbReference type="EMBL" id="JADGJW010000170">
    <property type="protein sequence ID" value="KAJ3222551.1"/>
    <property type="molecule type" value="Genomic_DNA"/>
</dbReference>
<dbReference type="Proteomes" id="UP001211065">
    <property type="component" value="Unassembled WGS sequence"/>
</dbReference>
<protein>
    <submittedName>
        <fullName evidence="1">Tetratricopeptide repeat protein 16</fullName>
    </submittedName>
</protein>
<accession>A0AAD5XWU4</accession>
<dbReference type="Gene3D" id="1.25.40.10">
    <property type="entry name" value="Tetratricopeptide repeat domain"/>
    <property type="match status" value="4"/>
</dbReference>
<dbReference type="SUPFAM" id="SSF48452">
    <property type="entry name" value="TPR-like"/>
    <property type="match status" value="1"/>
</dbReference>
<gene>
    <name evidence="1" type="primary">TTC16</name>
    <name evidence="1" type="ORF">HK099_002183</name>
</gene>
<evidence type="ECO:0000313" key="1">
    <source>
        <dbReference type="EMBL" id="KAJ3222551.1"/>
    </source>
</evidence>
<dbReference type="SMART" id="SM00028">
    <property type="entry name" value="TPR"/>
    <property type="match status" value="8"/>
</dbReference>
<dbReference type="PANTHER" id="PTHR45153">
    <property type="entry name" value="TETRATRICOPEPTIDE REPEAT PROTEIN 16"/>
    <property type="match status" value="1"/>
</dbReference>
<dbReference type="InterPro" id="IPR019734">
    <property type="entry name" value="TPR_rpt"/>
</dbReference>
<proteinExistence type="predicted"/>
<dbReference type="AlphaFoldDB" id="A0AAD5XWU4"/>
<dbReference type="PANTHER" id="PTHR45153:SF1">
    <property type="entry name" value="TETRATRICOPEPTIDE REPEAT PROTEIN 16"/>
    <property type="match status" value="1"/>
</dbReference>
<sequence length="517" mass="60332">MNQVIHQSFENNEKGLNLLFNKDKLEKNPTKAQSFFSKSILLHPKEPIFYWHKAESFLESGELTCSIIFFKIAIQKIREFNSTENEGFLDKIQVKIKSEKDNLYLNMRYEKIRRSFKKFSVCLRHELEPTFCADPNASRELNFLKVNFYYNHRAFANIGLKNYEDAIENICLVVLHCPNYLNAIILRARLYMRLEKFDFVNIDLERIVELDSKHFVIKELRDFVIRVAVNYKNIASHMMLKGNVGMAIFYLSHAIELDKNDWTLYFKRGVLFSELGQFDSSIIDLRKALDDISAKKLDGTLEITPEREQNVWDHLGSVYNQMGIICFKKKKYEDAVYNFTGGIKCNPCITTLYKNRADCFYNLNEIKLALKDLNQVLSIEDEDQETKTKLATYNFILGEEFFSTGDYIKCIEKYNLAVKLNGSETKYFFERARCHHIMENIEECIADLKQVLKLHPNNVDAVGMLNRLIGGKPLDNILPFPPQKVLKKIEEKQENLITFPSISLLGVNRVKKSKEKS</sequence>
<evidence type="ECO:0000313" key="2">
    <source>
        <dbReference type="Proteomes" id="UP001211065"/>
    </source>
</evidence>